<sequence>MSMYLNMNLRSFNQLIISLSAGITALDFAFLPSKDGIFSSLYIVPIALLLIFVLSLLTSKRNYKTAAFKIVLAYSIYSAMFVGVLLPFGQAISFLIESDFNFQSWQNIYGKWALIQFGSGIVFSIISLYAFFGLKRNIVK</sequence>
<keyword evidence="1" id="KW-1133">Transmembrane helix</keyword>
<feature type="transmembrane region" description="Helical" evidence="1">
    <location>
        <begin position="70"/>
        <end position="92"/>
    </location>
</feature>
<dbReference type="EMBL" id="AQGW01000020">
    <property type="protein sequence ID" value="MBE0382824.1"/>
    <property type="molecule type" value="Genomic_DNA"/>
</dbReference>
<evidence type="ECO:0000313" key="4">
    <source>
        <dbReference type="Proteomes" id="UP000238288"/>
    </source>
</evidence>
<reference evidence="2 5" key="1">
    <citation type="submission" date="2015-06" db="EMBL/GenBank/DDBJ databases">
        <title>Genome sequence of Pseudoalteromonas carrageenovora.</title>
        <authorList>
            <person name="Xie B.-B."/>
            <person name="Rong J.-C."/>
            <person name="Qin Q.-L."/>
            <person name="Zhang Y.-Z."/>
        </authorList>
    </citation>
    <scope>NUCLEOTIDE SEQUENCE [LARGE SCALE GENOMIC DNA]</scope>
    <source>
        <strain evidence="2 5">IAM 12662</strain>
    </source>
</reference>
<keyword evidence="1" id="KW-0472">Membrane</keyword>
<feature type="transmembrane region" description="Helical" evidence="1">
    <location>
        <begin position="112"/>
        <end position="134"/>
    </location>
</feature>
<dbReference type="Proteomes" id="UP000238288">
    <property type="component" value="Chromosome PCAR9a"/>
</dbReference>
<dbReference type="OrthoDB" id="6401472at2"/>
<keyword evidence="1" id="KW-0812">Transmembrane</keyword>
<dbReference type="GeneID" id="93663158"/>
<evidence type="ECO:0000313" key="5">
    <source>
        <dbReference type="Proteomes" id="UP000615003"/>
    </source>
</evidence>
<organism evidence="3 4">
    <name type="scientific">Pseudoalteromonas carrageenovora IAM 12662</name>
    <dbReference type="NCBI Taxonomy" id="1314868"/>
    <lineage>
        <taxon>Bacteria</taxon>
        <taxon>Pseudomonadati</taxon>
        <taxon>Pseudomonadota</taxon>
        <taxon>Gammaproteobacteria</taxon>
        <taxon>Alteromonadales</taxon>
        <taxon>Pseudoalteromonadaceae</taxon>
        <taxon>Pseudoalteromonas</taxon>
    </lineage>
</organism>
<proteinExistence type="predicted"/>
<gene>
    <name evidence="3" type="ORF">PCAR9_A20941</name>
    <name evidence="2" type="ORF">PCARR_a1075</name>
</gene>
<protein>
    <submittedName>
        <fullName evidence="3">Uncharacterized protein</fullName>
    </submittedName>
</protein>
<evidence type="ECO:0000256" key="1">
    <source>
        <dbReference type="SAM" id="Phobius"/>
    </source>
</evidence>
<reference evidence="3 4" key="2">
    <citation type="submission" date="2017-11" db="EMBL/GenBank/DDBJ databases">
        <authorList>
            <person name="Han C.G."/>
        </authorList>
    </citation>
    <scope>NUCLEOTIDE SEQUENCE [LARGE SCALE GENOMIC DNA]</scope>
    <source>
        <strain evidence="4">ATCC 43555</strain>
        <strain evidence="3">ATCC43555</strain>
    </source>
</reference>
<feature type="transmembrane region" description="Helical" evidence="1">
    <location>
        <begin position="12"/>
        <end position="31"/>
    </location>
</feature>
<accession>A0A2K4X839</accession>
<feature type="transmembrane region" description="Helical" evidence="1">
    <location>
        <begin position="37"/>
        <end position="58"/>
    </location>
</feature>
<dbReference type="EMBL" id="LT965928">
    <property type="protein sequence ID" value="SOU40495.1"/>
    <property type="molecule type" value="Genomic_DNA"/>
</dbReference>
<name>A0A2K4X839_PSEVC</name>
<evidence type="ECO:0000313" key="2">
    <source>
        <dbReference type="EMBL" id="MBE0382824.1"/>
    </source>
</evidence>
<dbReference type="Proteomes" id="UP000615003">
    <property type="component" value="Unassembled WGS sequence"/>
</dbReference>
<dbReference type="AlphaFoldDB" id="A0A2K4X839"/>
<dbReference type="RefSeq" id="WP_104642379.1">
    <property type="nucleotide sequence ID" value="NZ_AQGW01000020.1"/>
</dbReference>
<evidence type="ECO:0000313" key="3">
    <source>
        <dbReference type="EMBL" id="SOU40495.1"/>
    </source>
</evidence>
<keyword evidence="5" id="KW-1185">Reference proteome</keyword>